<evidence type="ECO:0000313" key="4">
    <source>
        <dbReference type="Proteomes" id="UP000282323"/>
    </source>
</evidence>
<dbReference type="EMBL" id="REGA01000008">
    <property type="protein sequence ID" value="RQG94591.1"/>
    <property type="molecule type" value="Genomic_DNA"/>
</dbReference>
<comment type="caution">
    <text evidence="3">The sequence shown here is derived from an EMBL/GenBank/DDBJ whole genome shotgun (WGS) entry which is preliminary data.</text>
</comment>
<dbReference type="SUPFAM" id="SSF52172">
    <property type="entry name" value="CheY-like"/>
    <property type="match status" value="1"/>
</dbReference>
<dbReference type="PROSITE" id="PS50110">
    <property type="entry name" value="RESPONSE_REGULATORY"/>
    <property type="match status" value="1"/>
</dbReference>
<dbReference type="InterPro" id="IPR011006">
    <property type="entry name" value="CheY-like_superfamily"/>
</dbReference>
<dbReference type="PANTHER" id="PTHR44520:SF2">
    <property type="entry name" value="RESPONSE REGULATOR RCP1"/>
    <property type="match status" value="1"/>
</dbReference>
<dbReference type="OrthoDB" id="3369at2157"/>
<dbReference type="InterPro" id="IPR001789">
    <property type="entry name" value="Sig_transdc_resp-reg_receiver"/>
</dbReference>
<accession>A0A3N6MG52</accession>
<organism evidence="3 4">
    <name type="scientific">Natrarchaeobius chitinivorans</name>
    <dbReference type="NCBI Taxonomy" id="1679083"/>
    <lineage>
        <taxon>Archaea</taxon>
        <taxon>Methanobacteriati</taxon>
        <taxon>Methanobacteriota</taxon>
        <taxon>Stenosarchaea group</taxon>
        <taxon>Halobacteria</taxon>
        <taxon>Halobacteriales</taxon>
        <taxon>Natrialbaceae</taxon>
        <taxon>Natrarchaeobius</taxon>
    </lineage>
</organism>
<dbReference type="GO" id="GO:0000160">
    <property type="term" value="P:phosphorelay signal transduction system"/>
    <property type="evidence" value="ECO:0007669"/>
    <property type="project" value="InterPro"/>
</dbReference>
<dbReference type="AlphaFoldDB" id="A0A3N6MG52"/>
<dbReference type="InterPro" id="IPR052893">
    <property type="entry name" value="TCS_response_regulator"/>
</dbReference>
<sequence>MADCNDDASRHRTILLVEDNPGDARLVEEICDDLNLSSVLHTVSTGSEALDFVNQRGEHSDVPPTDLVILDWHLSGLSAKEVVSELNDDPAHAHIPVIVVTGTVTEKQVREVYELNVNACLPRPDGPDELRTTIRAFKTFWLSTARLPYGNCENRR</sequence>
<dbReference type="Gene3D" id="3.40.50.2300">
    <property type="match status" value="1"/>
</dbReference>
<evidence type="ECO:0000313" key="3">
    <source>
        <dbReference type="EMBL" id="RQG94591.1"/>
    </source>
</evidence>
<dbReference type="CDD" id="cd17557">
    <property type="entry name" value="REC_Rcp-like"/>
    <property type="match status" value="1"/>
</dbReference>
<dbReference type="Pfam" id="PF00072">
    <property type="entry name" value="Response_reg"/>
    <property type="match status" value="1"/>
</dbReference>
<proteinExistence type="predicted"/>
<dbReference type="SMART" id="SM00448">
    <property type="entry name" value="REC"/>
    <property type="match status" value="1"/>
</dbReference>
<reference evidence="3 4" key="1">
    <citation type="submission" date="2018-10" db="EMBL/GenBank/DDBJ databases">
        <title>Natrarchaeobius chitinivorans gen. nov., sp. nov., and Natrarchaeobius haloalkaliphilus sp. nov., alkaliphilic, chitin-utilizing haloarchaea from hypersaline alkaline lakes.</title>
        <authorList>
            <person name="Sorokin D.Y."/>
            <person name="Elcheninov A.G."/>
            <person name="Kostrikina N.A."/>
            <person name="Bale N.J."/>
            <person name="Sinninghe Damste J.S."/>
            <person name="Khijniak T.V."/>
            <person name="Kublanov I.V."/>
            <person name="Toshchakov S.V."/>
        </authorList>
    </citation>
    <scope>NUCLEOTIDE SEQUENCE [LARGE SCALE GENOMIC DNA]</scope>
    <source>
        <strain evidence="3 4">AArcht4T</strain>
    </source>
</reference>
<keyword evidence="4" id="KW-1185">Reference proteome</keyword>
<dbReference type="Proteomes" id="UP000282323">
    <property type="component" value="Unassembled WGS sequence"/>
</dbReference>
<gene>
    <name evidence="3" type="ORF">EA473_10915</name>
</gene>
<dbReference type="PANTHER" id="PTHR44520">
    <property type="entry name" value="RESPONSE REGULATOR RCP1-RELATED"/>
    <property type="match status" value="1"/>
</dbReference>
<name>A0A3N6MG52_NATCH</name>
<evidence type="ECO:0000256" key="1">
    <source>
        <dbReference type="PROSITE-ProRule" id="PRU00169"/>
    </source>
</evidence>
<evidence type="ECO:0000259" key="2">
    <source>
        <dbReference type="PROSITE" id="PS50110"/>
    </source>
</evidence>
<dbReference type="RefSeq" id="WP_124195658.1">
    <property type="nucleotide sequence ID" value="NZ_REGA01000008.1"/>
</dbReference>
<protein>
    <submittedName>
        <fullName evidence="3">Response regulator</fullName>
    </submittedName>
</protein>
<feature type="modified residue" description="4-aspartylphosphate" evidence="1">
    <location>
        <position position="71"/>
    </location>
</feature>
<feature type="domain" description="Response regulatory" evidence="2">
    <location>
        <begin position="13"/>
        <end position="138"/>
    </location>
</feature>
<keyword evidence="1" id="KW-0597">Phosphoprotein</keyword>